<name>A0ABS7TQR2_9BACT</name>
<feature type="chain" id="PRO_5045718919" description="Lipoprotein" evidence="2">
    <location>
        <begin position="28"/>
        <end position="471"/>
    </location>
</feature>
<dbReference type="Proteomes" id="UP001139031">
    <property type="component" value="Unassembled WGS sequence"/>
</dbReference>
<dbReference type="EMBL" id="JAIRAU010000017">
    <property type="protein sequence ID" value="MBZ5710555.1"/>
    <property type="molecule type" value="Genomic_DNA"/>
</dbReference>
<evidence type="ECO:0008006" key="5">
    <source>
        <dbReference type="Google" id="ProtNLM"/>
    </source>
</evidence>
<keyword evidence="2" id="KW-0732">Signal</keyword>
<proteinExistence type="predicted"/>
<evidence type="ECO:0000256" key="2">
    <source>
        <dbReference type="SAM" id="SignalP"/>
    </source>
</evidence>
<reference evidence="3" key="1">
    <citation type="submission" date="2021-08" db="EMBL/GenBank/DDBJ databases">
        <authorList>
            <person name="Stevens D.C."/>
        </authorList>
    </citation>
    <scope>NUCLEOTIDE SEQUENCE</scope>
    <source>
        <strain evidence="3">DSM 53165</strain>
    </source>
</reference>
<evidence type="ECO:0000256" key="1">
    <source>
        <dbReference type="SAM" id="MobiDB-lite"/>
    </source>
</evidence>
<gene>
    <name evidence="3" type="ORF">K7C98_14945</name>
</gene>
<comment type="caution">
    <text evidence="3">The sequence shown here is derived from an EMBL/GenBank/DDBJ whole genome shotgun (WGS) entry which is preliminary data.</text>
</comment>
<dbReference type="PROSITE" id="PS51257">
    <property type="entry name" value="PROKAR_LIPOPROTEIN"/>
    <property type="match status" value="1"/>
</dbReference>
<feature type="compositionally biased region" description="Low complexity" evidence="1">
    <location>
        <begin position="28"/>
        <end position="60"/>
    </location>
</feature>
<keyword evidence="4" id="KW-1185">Reference proteome</keyword>
<feature type="signal peptide" evidence="2">
    <location>
        <begin position="1"/>
        <end position="27"/>
    </location>
</feature>
<feature type="region of interest" description="Disordered" evidence="1">
    <location>
        <begin position="22"/>
        <end position="60"/>
    </location>
</feature>
<accession>A0ABS7TQR2</accession>
<evidence type="ECO:0000313" key="4">
    <source>
        <dbReference type="Proteomes" id="UP001139031"/>
    </source>
</evidence>
<sequence>MKTSMRTLPAAALALCTLGACPPPQEATTDSPDTDPNTTDPGTTTAEQPTTAAEACPAPAGPTMHDGELGMNEVWTAEGSPHIVTRFVSVPEGATLTIEPCAEVRMQADASLVFGNTATTEVTTLKAEGEPERPIRFVRDGDEPWGAIVAYAPAQLFLAHTTLAGGGSDQFLLGASLMLRGDSETPTKKLARVDHVTIEDSLGSGAVAQWTSGFMPGSTQLVVRGSGNEAFPYPLWVGEHALDTLPDGDYTGNLVDEIHIDDEGANSSSGLQEDGTMRDLGVPYHFGEFEGSRFNIGGPAQALTTLTIEPGVTIKFLPGTALQVEHWTSDVNPASGALVAVGTPEKPITFTSAAPNPAAGDWVGLWYGSVPAANNRLEHARVEYAGGECSCVGFTCADTDEASILFIEGLPASAFIQNTTITHSAGHGIARGWQGGGPDFSASNTFEDIAGCDQTIPRDENNDCPDGDGCG</sequence>
<protein>
    <recommendedName>
        <fullName evidence="5">Lipoprotein</fullName>
    </recommendedName>
</protein>
<dbReference type="RefSeq" id="WP_224192324.1">
    <property type="nucleotide sequence ID" value="NZ_JAIRAU010000017.1"/>
</dbReference>
<evidence type="ECO:0000313" key="3">
    <source>
        <dbReference type="EMBL" id="MBZ5710555.1"/>
    </source>
</evidence>
<organism evidence="3 4">
    <name type="scientific">Nannocystis pusilla</name>
    <dbReference type="NCBI Taxonomy" id="889268"/>
    <lineage>
        <taxon>Bacteria</taxon>
        <taxon>Pseudomonadati</taxon>
        <taxon>Myxococcota</taxon>
        <taxon>Polyangia</taxon>
        <taxon>Nannocystales</taxon>
        <taxon>Nannocystaceae</taxon>
        <taxon>Nannocystis</taxon>
    </lineage>
</organism>